<organism evidence="1 2">
    <name type="scientific">Paenibacillus profundus</name>
    <dbReference type="NCBI Taxonomy" id="1173085"/>
    <lineage>
        <taxon>Bacteria</taxon>
        <taxon>Bacillati</taxon>
        <taxon>Bacillota</taxon>
        <taxon>Bacilli</taxon>
        <taxon>Bacillales</taxon>
        <taxon>Paenibacillaceae</taxon>
        <taxon>Paenibacillus</taxon>
    </lineage>
</organism>
<evidence type="ECO:0000313" key="1">
    <source>
        <dbReference type="EMBL" id="MCE5171677.1"/>
    </source>
</evidence>
<accession>A0ABS8YJE2</accession>
<evidence type="ECO:0008006" key="3">
    <source>
        <dbReference type="Google" id="ProtNLM"/>
    </source>
</evidence>
<keyword evidence="2" id="KW-1185">Reference proteome</keyword>
<dbReference type="RefSeq" id="WP_019420572.1">
    <property type="nucleotide sequence ID" value="NZ_JAJNBZ010000019.1"/>
</dbReference>
<gene>
    <name evidence="1" type="ORF">LQV63_20545</name>
</gene>
<sequence length="201" mass="23407">MGSRIMHFTIATLLTGKLGIQDDSFLVGGIAPDASKHINAPKQQSHFVYKDAEGHSFVNHERFCRKYLSEQARPFHLGYYCHLIADDIWLQDIYYPKIKWLEAGEKKETQQRYYNDFRRLNGILIDHYHLEWKDMNPIAVEIDEIDCVCLPALIADLKDDFVRKDDTRGEALQFFRLEEIISYIEKSVHISMEAIAGKVRA</sequence>
<evidence type="ECO:0000313" key="2">
    <source>
        <dbReference type="Proteomes" id="UP001199916"/>
    </source>
</evidence>
<proteinExistence type="predicted"/>
<dbReference type="EMBL" id="JAJNBZ010000019">
    <property type="protein sequence ID" value="MCE5171677.1"/>
    <property type="molecule type" value="Genomic_DNA"/>
</dbReference>
<reference evidence="1 2" key="1">
    <citation type="submission" date="2021-11" db="EMBL/GenBank/DDBJ databases">
        <title>Draft genome sequence of Paenibacillus profundus YoMME, a new Gram-positive bacteria with exoelectrogenic properties.</title>
        <authorList>
            <person name="Hubenova Y."/>
            <person name="Hubenova E."/>
            <person name="Manasiev Y."/>
            <person name="Peykov S."/>
            <person name="Mitov M."/>
        </authorList>
    </citation>
    <scope>NUCLEOTIDE SEQUENCE [LARGE SCALE GENOMIC DNA]</scope>
    <source>
        <strain evidence="1 2">YoMME</strain>
    </source>
</reference>
<protein>
    <recommendedName>
        <fullName evidence="3">Hydrolase</fullName>
    </recommendedName>
</protein>
<name>A0ABS8YJE2_9BACL</name>
<dbReference type="Proteomes" id="UP001199916">
    <property type="component" value="Unassembled WGS sequence"/>
</dbReference>
<comment type="caution">
    <text evidence="1">The sequence shown here is derived from an EMBL/GenBank/DDBJ whole genome shotgun (WGS) entry which is preliminary data.</text>
</comment>